<dbReference type="OrthoDB" id="9778896at2"/>
<dbReference type="EMBL" id="FMSV02000429">
    <property type="protein sequence ID" value="SEH06092.1"/>
    <property type="molecule type" value="Genomic_DNA"/>
</dbReference>
<dbReference type="NCBIfam" id="TIGR00636">
    <property type="entry name" value="PduO_Nterm"/>
    <property type="match status" value="1"/>
</dbReference>
<dbReference type="RefSeq" id="WP_103919919.1">
    <property type="nucleotide sequence ID" value="NZ_FMSV02000429.1"/>
</dbReference>
<proteinExistence type="inferred from homology"/>
<keyword evidence="3 4" id="KW-0067">ATP-binding</keyword>
<comment type="pathway">
    <text evidence="4">Cofactor biosynthesis; adenosylcobalamin biosynthesis; adenosylcobalamin from cob(II)yrinate a,c-diamide: step 2/7.</text>
</comment>
<dbReference type="GO" id="GO:0009236">
    <property type="term" value="P:cobalamin biosynthetic process"/>
    <property type="evidence" value="ECO:0007669"/>
    <property type="project" value="UniProtKB-UniRule"/>
</dbReference>
<evidence type="ECO:0000256" key="2">
    <source>
        <dbReference type="ARBA" id="ARBA00022741"/>
    </source>
</evidence>
<dbReference type="GO" id="GO:0008817">
    <property type="term" value="F:corrinoid adenosyltransferase activity"/>
    <property type="evidence" value="ECO:0007669"/>
    <property type="project" value="UniProtKB-UniRule"/>
</dbReference>
<keyword evidence="1 4" id="KW-0808">Transferase</keyword>
<name>A0A1H6F7I2_9GAMM</name>
<dbReference type="Pfam" id="PF01923">
    <property type="entry name" value="Cob_adeno_trans"/>
    <property type="match status" value="1"/>
</dbReference>
<keyword evidence="2 4" id="KW-0547">Nucleotide-binding</keyword>
<comment type="catalytic activity">
    <reaction evidence="4">
        <text>2 cob(II)alamin + reduced [electron-transfer flavoprotein] + 2 ATP = 2 adenosylcob(III)alamin + 2 triphosphate + oxidized [electron-transfer flavoprotein] + 3 H(+)</text>
        <dbReference type="Rhea" id="RHEA:28671"/>
        <dbReference type="Rhea" id="RHEA-COMP:10685"/>
        <dbReference type="Rhea" id="RHEA-COMP:10686"/>
        <dbReference type="ChEBI" id="CHEBI:15378"/>
        <dbReference type="ChEBI" id="CHEBI:16304"/>
        <dbReference type="ChEBI" id="CHEBI:18036"/>
        <dbReference type="ChEBI" id="CHEBI:18408"/>
        <dbReference type="ChEBI" id="CHEBI:30616"/>
        <dbReference type="ChEBI" id="CHEBI:57692"/>
        <dbReference type="ChEBI" id="CHEBI:58307"/>
        <dbReference type="EC" id="2.5.1.17"/>
    </reaction>
</comment>
<organism evidence="6 7">
    <name type="scientific">Candidatus Venteria ishoeyi</name>
    <dbReference type="NCBI Taxonomy" id="1899563"/>
    <lineage>
        <taxon>Bacteria</taxon>
        <taxon>Pseudomonadati</taxon>
        <taxon>Pseudomonadota</taxon>
        <taxon>Gammaproteobacteria</taxon>
        <taxon>Thiotrichales</taxon>
        <taxon>Thiotrichaceae</taxon>
        <taxon>Venteria</taxon>
    </lineage>
</organism>
<evidence type="ECO:0000313" key="6">
    <source>
        <dbReference type="EMBL" id="SEH06092.1"/>
    </source>
</evidence>
<protein>
    <recommendedName>
        <fullName evidence="4">Corrinoid adenosyltransferase</fullName>
        <ecNumber evidence="4">2.5.1.17</ecNumber>
    </recommendedName>
    <alternativeName>
        <fullName evidence="4">Cob(II)alamin adenosyltransferase</fullName>
    </alternativeName>
    <alternativeName>
        <fullName evidence="4">Cob(II)yrinic acid a,c-diamide adenosyltransferase</fullName>
    </alternativeName>
    <alternativeName>
        <fullName evidence="4">Cobinamide/cobalamin adenosyltransferase</fullName>
    </alternativeName>
</protein>
<dbReference type="AlphaFoldDB" id="A0A1H6F7I2"/>
<dbReference type="InterPro" id="IPR029499">
    <property type="entry name" value="PduO-typ"/>
</dbReference>
<evidence type="ECO:0000256" key="3">
    <source>
        <dbReference type="ARBA" id="ARBA00022840"/>
    </source>
</evidence>
<evidence type="ECO:0000313" key="7">
    <source>
        <dbReference type="Proteomes" id="UP000236724"/>
    </source>
</evidence>
<keyword evidence="4" id="KW-0169">Cobalamin biosynthesis</keyword>
<comment type="similarity">
    <text evidence="4">Belongs to the Cob(I)alamin adenosyltransferase family.</text>
</comment>
<reference evidence="6 7" key="1">
    <citation type="submission" date="2016-10" db="EMBL/GenBank/DDBJ databases">
        <authorList>
            <person name="de Groot N.N."/>
        </authorList>
    </citation>
    <scope>NUCLEOTIDE SEQUENCE [LARGE SCALE GENOMIC DNA]</scope>
    <source>
        <strain evidence="6">MBHS1</strain>
    </source>
</reference>
<dbReference type="UniPathway" id="UPA00148">
    <property type="reaction ID" value="UER00233"/>
</dbReference>
<sequence>MKNLIYTRRGDQGETGLAGGIRIGKDKLRIEVLGDIDELNASLGLLLSETVPEPVATQLRHTQSLLFEMGAELSMPTQAARIQTADTQALETAIDHMQAKLTPLTRFILPAGNRSMALCHLCRTICRRCERHLVALGQHTTGENNEQAEINPDSLCFLNRLSDFLFVAARFTGYQQQQGEHYWQSRTN</sequence>
<evidence type="ECO:0000259" key="5">
    <source>
        <dbReference type="Pfam" id="PF01923"/>
    </source>
</evidence>
<dbReference type="EC" id="2.5.1.17" evidence="4"/>
<dbReference type="Gene3D" id="1.20.1200.10">
    <property type="entry name" value="Cobalamin adenosyltransferase-like"/>
    <property type="match status" value="1"/>
</dbReference>
<evidence type="ECO:0000256" key="1">
    <source>
        <dbReference type="ARBA" id="ARBA00022679"/>
    </source>
</evidence>
<dbReference type="PANTHER" id="PTHR12213">
    <property type="entry name" value="CORRINOID ADENOSYLTRANSFERASE"/>
    <property type="match status" value="1"/>
</dbReference>
<feature type="domain" description="Cobalamin adenosyltransferase-like" evidence="5">
    <location>
        <begin position="5"/>
        <end position="171"/>
    </location>
</feature>
<accession>A0A1H6F7I2</accession>
<evidence type="ECO:0000256" key="4">
    <source>
        <dbReference type="RuleBase" id="RU366026"/>
    </source>
</evidence>
<dbReference type="InterPro" id="IPR016030">
    <property type="entry name" value="CblAdoTrfase-like"/>
</dbReference>
<dbReference type="GO" id="GO:0005524">
    <property type="term" value="F:ATP binding"/>
    <property type="evidence" value="ECO:0007669"/>
    <property type="project" value="UniProtKB-UniRule"/>
</dbReference>
<keyword evidence="7" id="KW-1185">Reference proteome</keyword>
<gene>
    <name evidence="6" type="primary">yvqK</name>
    <name evidence="6" type="ORF">MBHS_01947</name>
</gene>
<dbReference type="PANTHER" id="PTHR12213:SF0">
    <property type="entry name" value="CORRINOID ADENOSYLTRANSFERASE MMAB"/>
    <property type="match status" value="1"/>
</dbReference>
<dbReference type="Proteomes" id="UP000236724">
    <property type="component" value="Unassembled WGS sequence"/>
</dbReference>
<comment type="catalytic activity">
    <reaction evidence="4">
        <text>2 cob(II)yrinate a,c diamide + reduced [electron-transfer flavoprotein] + 2 ATP = 2 adenosylcob(III)yrinate a,c-diamide + 2 triphosphate + oxidized [electron-transfer flavoprotein] + 3 H(+)</text>
        <dbReference type="Rhea" id="RHEA:11528"/>
        <dbReference type="Rhea" id="RHEA-COMP:10685"/>
        <dbReference type="Rhea" id="RHEA-COMP:10686"/>
        <dbReference type="ChEBI" id="CHEBI:15378"/>
        <dbReference type="ChEBI" id="CHEBI:18036"/>
        <dbReference type="ChEBI" id="CHEBI:30616"/>
        <dbReference type="ChEBI" id="CHEBI:57692"/>
        <dbReference type="ChEBI" id="CHEBI:58307"/>
        <dbReference type="ChEBI" id="CHEBI:58503"/>
        <dbReference type="ChEBI" id="CHEBI:58537"/>
        <dbReference type="EC" id="2.5.1.17"/>
    </reaction>
</comment>
<dbReference type="InterPro" id="IPR036451">
    <property type="entry name" value="CblAdoTrfase-like_sf"/>
</dbReference>
<dbReference type="SUPFAM" id="SSF89028">
    <property type="entry name" value="Cobalamin adenosyltransferase-like"/>
    <property type="match status" value="1"/>
</dbReference>